<keyword evidence="10" id="KW-0472">Membrane</keyword>
<dbReference type="PRINTS" id="PR00465">
    <property type="entry name" value="EP450IV"/>
</dbReference>
<dbReference type="Pfam" id="PF00067">
    <property type="entry name" value="p450"/>
    <property type="match status" value="1"/>
</dbReference>
<keyword evidence="10" id="KW-0812">Transmembrane</keyword>
<evidence type="ECO:0000256" key="1">
    <source>
        <dbReference type="ARBA" id="ARBA00001971"/>
    </source>
</evidence>
<evidence type="ECO:0000256" key="8">
    <source>
        <dbReference type="PIRSR" id="PIRSR602403-1"/>
    </source>
</evidence>
<dbReference type="CDD" id="cd11041">
    <property type="entry name" value="CYP503A1-like"/>
    <property type="match status" value="1"/>
</dbReference>
<dbReference type="GO" id="GO:0004497">
    <property type="term" value="F:monooxygenase activity"/>
    <property type="evidence" value="ECO:0007669"/>
    <property type="project" value="UniProtKB-KW"/>
</dbReference>
<dbReference type="PROSITE" id="PS00086">
    <property type="entry name" value="CYTOCHROME_P450"/>
    <property type="match status" value="1"/>
</dbReference>
<name>A0A194W563_CYTMA</name>
<keyword evidence="10" id="KW-1133">Transmembrane helix</keyword>
<accession>A0A194W563</accession>
<reference evidence="11" key="1">
    <citation type="submission" date="2014-12" db="EMBL/GenBank/DDBJ databases">
        <title>Genome Sequence of Valsa Canker Pathogens Uncovers a Specific Adaption of Colonization on Woody Bark.</title>
        <authorList>
            <person name="Yin Z."/>
            <person name="Liu H."/>
            <person name="Gao X."/>
            <person name="Li Z."/>
            <person name="Song N."/>
            <person name="Ke X."/>
            <person name="Dai Q."/>
            <person name="Wu Y."/>
            <person name="Sun Y."/>
            <person name="Xu J.-R."/>
            <person name="Kang Z.K."/>
            <person name="Wang L."/>
            <person name="Huang L."/>
        </authorList>
    </citation>
    <scope>NUCLEOTIDE SEQUENCE [LARGE SCALE GENOMIC DNA]</scope>
    <source>
        <strain evidence="11">03-8</strain>
    </source>
</reference>
<dbReference type="Gene3D" id="1.10.630.10">
    <property type="entry name" value="Cytochrome P450"/>
    <property type="match status" value="1"/>
</dbReference>
<dbReference type="GO" id="GO:0020037">
    <property type="term" value="F:heme binding"/>
    <property type="evidence" value="ECO:0007669"/>
    <property type="project" value="InterPro"/>
</dbReference>
<evidence type="ECO:0000256" key="5">
    <source>
        <dbReference type="ARBA" id="ARBA00023002"/>
    </source>
</evidence>
<keyword evidence="6 8" id="KW-0408">Iron</keyword>
<gene>
    <name evidence="11" type="ORF">VM1G_07107</name>
</gene>
<dbReference type="Proteomes" id="UP000078559">
    <property type="component" value="Chromosome 7"/>
</dbReference>
<feature type="transmembrane region" description="Helical" evidence="10">
    <location>
        <begin position="20"/>
        <end position="38"/>
    </location>
</feature>
<evidence type="ECO:0000313" key="11">
    <source>
        <dbReference type="EMBL" id="KUI71223.1"/>
    </source>
</evidence>
<dbReference type="AlphaFoldDB" id="A0A194W563"/>
<organism evidence="11 12">
    <name type="scientific">Cytospora mali</name>
    <name type="common">Apple Valsa canker fungus</name>
    <name type="synonym">Valsa mali</name>
    <dbReference type="NCBI Taxonomy" id="578113"/>
    <lineage>
        <taxon>Eukaryota</taxon>
        <taxon>Fungi</taxon>
        <taxon>Dikarya</taxon>
        <taxon>Ascomycota</taxon>
        <taxon>Pezizomycotina</taxon>
        <taxon>Sordariomycetes</taxon>
        <taxon>Sordariomycetidae</taxon>
        <taxon>Diaporthales</taxon>
        <taxon>Cytosporaceae</taxon>
        <taxon>Cytospora</taxon>
    </lineage>
</organism>
<evidence type="ECO:0000256" key="9">
    <source>
        <dbReference type="RuleBase" id="RU000461"/>
    </source>
</evidence>
<comment type="subcellular location">
    <subcellularLocation>
        <location evidence="2">Membrane</location>
        <topology evidence="2">Single-pass membrane protein</topology>
    </subcellularLocation>
</comment>
<dbReference type="PANTHER" id="PTHR46206:SF6">
    <property type="entry name" value="CYTOCHROME P450 MONOOXYGENASE AN1598-RELATED"/>
    <property type="match status" value="1"/>
</dbReference>
<keyword evidence="8 9" id="KW-0349">Heme</keyword>
<comment type="similarity">
    <text evidence="3 9">Belongs to the cytochrome P450 family.</text>
</comment>
<dbReference type="PANTHER" id="PTHR46206">
    <property type="entry name" value="CYTOCHROME P450"/>
    <property type="match status" value="1"/>
</dbReference>
<sequence>MIEQLGLSKISLRGVLESFHWIVLSIFFVYCIVDAVTVRRLRQKQLNTPFGNSPLTFVAPKFLLNLLFAGRAAELLQKGYERFKHSAFHLIRNDGRIIVLPLSLLEELAALPSRVANPQAALEHDLLGHFTGLNLIVENRLHHSIVQRRLTPRLPLLIPRLEKAATDALEDSFPSAEAEEWIEFQPYQALALISARVAADIIVGPAFCNNQVWLDISVKYTENLFRTIVILRMFPNWTHSLICLTLPSYWAGRKNLDMAKQLLGPHIQNLIRRSDAGVWDPQEDNVDDMNLLNWLASMAKGQDRNPDVISHVLVLVALAAVHTTLLRMVNVLYDVTAAGPALQDEILDEIKFVAESGWESTLHKTPYDQLYRLDSVLRESQRLSPPTTLGLKRLFQEPYTFSNGIHVPAGTYVCLPIYAIENDPEHILRPLEFDGLRSFRARAEQPEGELAGNDDVGRKLAAKELLFSTPTRTCLNFGYGKTACPGRFFASVVVKLVLVKMLTGYEFAFLPGTGRPKNMMVHEFLFTWPWQKMLVRRKREPSTPF</sequence>
<feature type="binding site" description="axial binding residue" evidence="8">
    <location>
        <position position="484"/>
    </location>
    <ligand>
        <name>heme</name>
        <dbReference type="ChEBI" id="CHEBI:30413"/>
    </ligand>
    <ligandPart>
        <name>Fe</name>
        <dbReference type="ChEBI" id="CHEBI:18248"/>
    </ligandPart>
</feature>
<keyword evidence="4 8" id="KW-0479">Metal-binding</keyword>
<dbReference type="InterPro" id="IPR002403">
    <property type="entry name" value="Cyt_P450_E_grp-IV"/>
</dbReference>
<evidence type="ECO:0000256" key="2">
    <source>
        <dbReference type="ARBA" id="ARBA00004167"/>
    </source>
</evidence>
<dbReference type="GO" id="GO:0016705">
    <property type="term" value="F:oxidoreductase activity, acting on paired donors, with incorporation or reduction of molecular oxygen"/>
    <property type="evidence" value="ECO:0007669"/>
    <property type="project" value="InterPro"/>
</dbReference>
<keyword evidence="12" id="KW-1185">Reference proteome</keyword>
<evidence type="ECO:0000256" key="3">
    <source>
        <dbReference type="ARBA" id="ARBA00010617"/>
    </source>
</evidence>
<dbReference type="InterPro" id="IPR001128">
    <property type="entry name" value="Cyt_P450"/>
</dbReference>
<dbReference type="GO" id="GO:0016020">
    <property type="term" value="C:membrane"/>
    <property type="evidence" value="ECO:0007669"/>
    <property type="project" value="UniProtKB-SubCell"/>
</dbReference>
<dbReference type="OrthoDB" id="1844152at2759"/>
<dbReference type="SUPFAM" id="SSF48264">
    <property type="entry name" value="Cytochrome P450"/>
    <property type="match status" value="1"/>
</dbReference>
<comment type="cofactor">
    <cofactor evidence="1 8">
        <name>heme</name>
        <dbReference type="ChEBI" id="CHEBI:30413"/>
    </cofactor>
</comment>
<dbReference type="GO" id="GO:0005506">
    <property type="term" value="F:iron ion binding"/>
    <property type="evidence" value="ECO:0007669"/>
    <property type="project" value="InterPro"/>
</dbReference>
<evidence type="ECO:0000256" key="6">
    <source>
        <dbReference type="ARBA" id="ARBA00023004"/>
    </source>
</evidence>
<dbReference type="EMBL" id="CM003104">
    <property type="protein sequence ID" value="KUI71223.1"/>
    <property type="molecule type" value="Genomic_DNA"/>
</dbReference>
<keyword evidence="7 9" id="KW-0503">Monooxygenase</keyword>
<dbReference type="SMR" id="A0A194W563"/>
<proteinExistence type="inferred from homology"/>
<keyword evidence="5 9" id="KW-0560">Oxidoreductase</keyword>
<protein>
    <submittedName>
        <fullName evidence="11">Ent-kaurene oxidase</fullName>
    </submittedName>
</protein>
<evidence type="ECO:0000256" key="7">
    <source>
        <dbReference type="ARBA" id="ARBA00023033"/>
    </source>
</evidence>
<dbReference type="InterPro" id="IPR017972">
    <property type="entry name" value="Cyt_P450_CS"/>
</dbReference>
<dbReference type="InterPro" id="IPR036396">
    <property type="entry name" value="Cyt_P450_sf"/>
</dbReference>
<evidence type="ECO:0000256" key="10">
    <source>
        <dbReference type="SAM" id="Phobius"/>
    </source>
</evidence>
<evidence type="ECO:0000313" key="12">
    <source>
        <dbReference type="Proteomes" id="UP000078559"/>
    </source>
</evidence>
<evidence type="ECO:0000256" key="4">
    <source>
        <dbReference type="ARBA" id="ARBA00022723"/>
    </source>
</evidence>